<gene>
    <name evidence="1" type="ORF">GN244_ATG10686</name>
</gene>
<accession>A0A833T5N7</accession>
<keyword evidence="2" id="KW-1185">Reference proteome</keyword>
<organism evidence="1 2">
    <name type="scientific">Phytophthora infestans</name>
    <name type="common">Potato late blight agent</name>
    <name type="synonym">Botrytis infestans</name>
    <dbReference type="NCBI Taxonomy" id="4787"/>
    <lineage>
        <taxon>Eukaryota</taxon>
        <taxon>Sar</taxon>
        <taxon>Stramenopiles</taxon>
        <taxon>Oomycota</taxon>
        <taxon>Peronosporomycetes</taxon>
        <taxon>Peronosporales</taxon>
        <taxon>Peronosporaceae</taxon>
        <taxon>Phytophthora</taxon>
    </lineage>
</organism>
<sequence length="196" mass="21613">MATRRPETLLLQPEDYICAMLAMIFIVPIDVTMKEGLAPAGPGKEVGNMGALHVRPWWLLAEDWEILCKDRCLVVMLSLLLAAHLPKLTYDFFEGVLLEWKGVALILAVANVWFWFSRTEVTASSIVNLCGGYSPVASTGFTGLQGRVTARKDEKRANVTRLREDIGDGANAVPVEYSLEHGVQRPVRSEGRSVGT</sequence>
<dbReference type="AlphaFoldDB" id="A0A833T5N7"/>
<protein>
    <submittedName>
        <fullName evidence="1">Uncharacterized protein</fullName>
    </submittedName>
</protein>
<comment type="caution">
    <text evidence="1">The sequence shown here is derived from an EMBL/GenBank/DDBJ whole genome shotgun (WGS) entry which is preliminary data.</text>
</comment>
<dbReference type="EMBL" id="WSZM01000246">
    <property type="protein sequence ID" value="KAF4037244.1"/>
    <property type="molecule type" value="Genomic_DNA"/>
</dbReference>
<evidence type="ECO:0000313" key="2">
    <source>
        <dbReference type="Proteomes" id="UP000602510"/>
    </source>
</evidence>
<evidence type="ECO:0000313" key="1">
    <source>
        <dbReference type="EMBL" id="KAF4037244.1"/>
    </source>
</evidence>
<dbReference type="Proteomes" id="UP000602510">
    <property type="component" value="Unassembled WGS sequence"/>
</dbReference>
<reference evidence="1" key="1">
    <citation type="submission" date="2020-04" db="EMBL/GenBank/DDBJ databases">
        <title>Hybrid Assembly of Korean Phytophthora infestans isolates.</title>
        <authorList>
            <person name="Prokchorchik M."/>
            <person name="Lee Y."/>
            <person name="Seo J."/>
            <person name="Cho J.-H."/>
            <person name="Park Y.-E."/>
            <person name="Jang D.-C."/>
            <person name="Im J.-S."/>
            <person name="Choi J.-G."/>
            <person name="Park H.-J."/>
            <person name="Lee G.-B."/>
            <person name="Lee Y.-G."/>
            <person name="Hong S.-Y."/>
            <person name="Cho K."/>
            <person name="Sohn K.H."/>
        </authorList>
    </citation>
    <scope>NUCLEOTIDE SEQUENCE</scope>
    <source>
        <strain evidence="1">KR_1_A1</strain>
    </source>
</reference>
<name>A0A833T5N7_PHYIN</name>
<proteinExistence type="predicted"/>